<comment type="caution">
    <text evidence="16">The sequence shown here is derived from an EMBL/GenBank/DDBJ whole genome shotgun (WGS) entry which is preliminary data.</text>
</comment>
<feature type="region of interest" description="Disordered" evidence="13">
    <location>
        <begin position="347"/>
        <end position="367"/>
    </location>
</feature>
<feature type="transmembrane region" description="Helical" evidence="14">
    <location>
        <begin position="43"/>
        <end position="64"/>
    </location>
</feature>
<protein>
    <recommendedName>
        <fullName evidence="15">G-protein coupled receptors family 1 profile domain-containing protein</fullName>
    </recommendedName>
</protein>
<evidence type="ECO:0000256" key="7">
    <source>
        <dbReference type="ARBA" id="ARBA00023136"/>
    </source>
</evidence>
<dbReference type="PRINTS" id="PR00246">
    <property type="entry name" value="SOMATOSTATNR"/>
</dbReference>
<feature type="transmembrane region" description="Helical" evidence="14">
    <location>
        <begin position="152"/>
        <end position="176"/>
    </location>
</feature>
<evidence type="ECO:0000256" key="3">
    <source>
        <dbReference type="ARBA" id="ARBA00022475"/>
    </source>
</evidence>
<comment type="subcellular location">
    <subcellularLocation>
        <location evidence="1">Cell membrane</location>
        <topology evidence="1">Multi-pass membrane protein</topology>
    </subcellularLocation>
</comment>
<dbReference type="FunFam" id="1.20.1070.10:FF:000231">
    <property type="entry name" value="Allatostatin C receptor 1"/>
    <property type="match status" value="1"/>
</dbReference>
<dbReference type="AlphaFoldDB" id="A0A8S9XEK4"/>
<dbReference type="GO" id="GO:0005886">
    <property type="term" value="C:plasma membrane"/>
    <property type="evidence" value="ECO:0007669"/>
    <property type="project" value="UniProtKB-SubCell"/>
</dbReference>
<dbReference type="PANTHER" id="PTHR24229">
    <property type="entry name" value="NEUROPEPTIDES RECEPTOR"/>
    <property type="match status" value="1"/>
</dbReference>
<accession>A0A8S9XEK4</accession>
<keyword evidence="4 12" id="KW-0812">Transmembrane</keyword>
<keyword evidence="7 14" id="KW-0472">Membrane</keyword>
<dbReference type="InterPro" id="IPR000276">
    <property type="entry name" value="GPCR_Rhodpsn"/>
</dbReference>
<evidence type="ECO:0000313" key="16">
    <source>
        <dbReference type="EMBL" id="KAF6206708.1"/>
    </source>
</evidence>
<keyword evidence="5 14" id="KW-1133">Transmembrane helix</keyword>
<evidence type="ECO:0000256" key="9">
    <source>
        <dbReference type="ARBA" id="ARBA00023170"/>
    </source>
</evidence>
<evidence type="ECO:0000256" key="1">
    <source>
        <dbReference type="ARBA" id="ARBA00004651"/>
    </source>
</evidence>
<evidence type="ECO:0000256" key="6">
    <source>
        <dbReference type="ARBA" id="ARBA00023040"/>
    </source>
</evidence>
<feature type="compositionally biased region" description="Basic and acidic residues" evidence="13">
    <location>
        <begin position="353"/>
        <end position="366"/>
    </location>
</feature>
<evidence type="ECO:0000256" key="11">
    <source>
        <dbReference type="ARBA" id="ARBA00023224"/>
    </source>
</evidence>
<comment type="similarity">
    <text evidence="2 12">Belongs to the G-protein coupled receptor 1 family.</text>
</comment>
<feature type="transmembrane region" description="Helical" evidence="14">
    <location>
        <begin position="251"/>
        <end position="272"/>
    </location>
</feature>
<evidence type="ECO:0000256" key="10">
    <source>
        <dbReference type="ARBA" id="ARBA00023180"/>
    </source>
</evidence>
<dbReference type="GO" id="GO:0042277">
    <property type="term" value="F:peptide binding"/>
    <property type="evidence" value="ECO:0007669"/>
    <property type="project" value="TreeGrafter"/>
</dbReference>
<dbReference type="PRINTS" id="PR00237">
    <property type="entry name" value="GPCRRHODOPSN"/>
</dbReference>
<feature type="domain" description="G-protein coupled receptors family 1 profile" evidence="15">
    <location>
        <begin position="55"/>
        <end position="311"/>
    </location>
</feature>
<dbReference type="SUPFAM" id="SSF81321">
    <property type="entry name" value="Family A G protein-coupled receptor-like"/>
    <property type="match status" value="1"/>
</dbReference>
<evidence type="ECO:0000313" key="17">
    <source>
        <dbReference type="Proteomes" id="UP000466442"/>
    </source>
</evidence>
<keyword evidence="17" id="KW-1185">Reference proteome</keyword>
<dbReference type="PROSITE" id="PS50262">
    <property type="entry name" value="G_PROTEIN_RECEP_F1_2"/>
    <property type="match status" value="1"/>
</dbReference>
<keyword evidence="10" id="KW-0325">Glycoprotein</keyword>
<name>A0A8S9XEK4_APOLU</name>
<keyword evidence="6 12" id="KW-0297">G-protein coupled receptor</keyword>
<proteinExistence type="inferred from homology"/>
<evidence type="ECO:0000256" key="12">
    <source>
        <dbReference type="RuleBase" id="RU000688"/>
    </source>
</evidence>
<dbReference type="PANTHER" id="PTHR24229:SF40">
    <property type="entry name" value="ALLATOSTATIN C RECEPTOR 1-RELATED"/>
    <property type="match status" value="1"/>
</dbReference>
<feature type="transmembrane region" description="Helical" evidence="14">
    <location>
        <begin position="112"/>
        <end position="131"/>
    </location>
</feature>
<dbReference type="Proteomes" id="UP000466442">
    <property type="component" value="Unassembled WGS sequence"/>
</dbReference>
<dbReference type="PROSITE" id="PS00237">
    <property type="entry name" value="G_PROTEIN_RECEP_F1_1"/>
    <property type="match status" value="1"/>
</dbReference>
<dbReference type="SMART" id="SM01381">
    <property type="entry name" value="7TM_GPCR_Srsx"/>
    <property type="match status" value="1"/>
</dbReference>
<keyword evidence="8" id="KW-1015">Disulfide bond</keyword>
<dbReference type="InterPro" id="IPR017452">
    <property type="entry name" value="GPCR_Rhodpsn_7TM"/>
</dbReference>
<keyword evidence="11 12" id="KW-0807">Transducer</keyword>
<evidence type="ECO:0000256" key="4">
    <source>
        <dbReference type="ARBA" id="ARBA00022692"/>
    </source>
</evidence>
<feature type="transmembrane region" description="Helical" evidence="14">
    <location>
        <begin position="205"/>
        <end position="230"/>
    </location>
</feature>
<feature type="transmembrane region" description="Helical" evidence="14">
    <location>
        <begin position="292"/>
        <end position="314"/>
    </location>
</feature>
<evidence type="ECO:0000256" key="8">
    <source>
        <dbReference type="ARBA" id="ARBA00023157"/>
    </source>
</evidence>
<organism evidence="16 17">
    <name type="scientific">Apolygus lucorum</name>
    <name type="common">Small green plant bug</name>
    <name type="synonym">Lygocoris lucorum</name>
    <dbReference type="NCBI Taxonomy" id="248454"/>
    <lineage>
        <taxon>Eukaryota</taxon>
        <taxon>Metazoa</taxon>
        <taxon>Ecdysozoa</taxon>
        <taxon>Arthropoda</taxon>
        <taxon>Hexapoda</taxon>
        <taxon>Insecta</taxon>
        <taxon>Pterygota</taxon>
        <taxon>Neoptera</taxon>
        <taxon>Paraneoptera</taxon>
        <taxon>Hemiptera</taxon>
        <taxon>Heteroptera</taxon>
        <taxon>Panheteroptera</taxon>
        <taxon>Cimicomorpha</taxon>
        <taxon>Miridae</taxon>
        <taxon>Mirini</taxon>
        <taxon>Apolygus</taxon>
    </lineage>
</organism>
<evidence type="ECO:0000256" key="5">
    <source>
        <dbReference type="ARBA" id="ARBA00022989"/>
    </source>
</evidence>
<evidence type="ECO:0000256" key="13">
    <source>
        <dbReference type="SAM" id="MobiDB-lite"/>
    </source>
</evidence>
<reference evidence="16" key="1">
    <citation type="journal article" date="2021" name="Mol. Ecol. Resour.">
        <title>Apolygus lucorum genome provides insights into omnivorousness and mesophyll feeding.</title>
        <authorList>
            <person name="Liu Y."/>
            <person name="Liu H."/>
            <person name="Wang H."/>
            <person name="Huang T."/>
            <person name="Liu B."/>
            <person name="Yang B."/>
            <person name="Yin L."/>
            <person name="Li B."/>
            <person name="Zhang Y."/>
            <person name="Zhang S."/>
            <person name="Jiang F."/>
            <person name="Zhang X."/>
            <person name="Ren Y."/>
            <person name="Wang B."/>
            <person name="Wang S."/>
            <person name="Lu Y."/>
            <person name="Wu K."/>
            <person name="Fan W."/>
            <person name="Wang G."/>
        </authorList>
    </citation>
    <scope>NUCLEOTIDE SEQUENCE</scope>
    <source>
        <strain evidence="16">12Hb</strain>
    </source>
</reference>
<dbReference type="GO" id="GO:0004994">
    <property type="term" value="F:somatostatin receptor activity"/>
    <property type="evidence" value="ECO:0007669"/>
    <property type="project" value="InterPro"/>
</dbReference>
<dbReference type="EMBL" id="WIXP02000008">
    <property type="protein sequence ID" value="KAF6206708.1"/>
    <property type="molecule type" value="Genomic_DNA"/>
</dbReference>
<dbReference type="InterPro" id="IPR000586">
    <property type="entry name" value="Somatstn_rcpt"/>
</dbReference>
<evidence type="ECO:0000256" key="2">
    <source>
        <dbReference type="ARBA" id="ARBA00010663"/>
    </source>
</evidence>
<evidence type="ECO:0000256" key="14">
    <source>
        <dbReference type="SAM" id="Phobius"/>
    </source>
</evidence>
<dbReference type="OrthoDB" id="6076970at2759"/>
<sequence>MSFTSTSPPWFHDNSTLANSTRNDTDLFCSTFNQPTLVIFAQILYALVCIVGLLGNSLVIYVVLRFSKMQTVTNMYIVNLAVADECFLIGIPFLIATMSLELWPFGHVMCKIYMATTSINQFTSSIFLTIMSADRYVAVCHPITAPKMRTPFISKIVSLVAWTASAVLMVPVFMYAKLEILGDPEQSSCNIIWPESEKLTGQTAFTLYTFVLGFFIPLVLIFCFYFLVIRKLQTVGPKNKSKEKKKSHRKVTKLVLTVITVYVLCWLPYWIMQVALIFTPPNQCQSRITVTVFLIAGCLSYSNSAMNPILYAFLSDNFKKSFMKACTCAAGTDVNATLHLENSVFPRRTQRGGSERRAVRGNRDDAPDALLVSRTDHSTTALTSRSNVTVTSDTTTPVKNGVKLNVTPTEL</sequence>
<dbReference type="Gene3D" id="1.20.1070.10">
    <property type="entry name" value="Rhodopsin 7-helix transmembrane proteins"/>
    <property type="match status" value="1"/>
</dbReference>
<gene>
    <name evidence="16" type="ORF">GE061_017944</name>
</gene>
<evidence type="ECO:0000259" key="15">
    <source>
        <dbReference type="PROSITE" id="PS50262"/>
    </source>
</evidence>
<keyword evidence="9 12" id="KW-0675">Receptor</keyword>
<dbReference type="Pfam" id="PF00001">
    <property type="entry name" value="7tm_1"/>
    <property type="match status" value="1"/>
</dbReference>
<keyword evidence="3" id="KW-1003">Cell membrane</keyword>
<dbReference type="GO" id="GO:0043005">
    <property type="term" value="C:neuron projection"/>
    <property type="evidence" value="ECO:0007669"/>
    <property type="project" value="TreeGrafter"/>
</dbReference>
<feature type="transmembrane region" description="Helical" evidence="14">
    <location>
        <begin position="76"/>
        <end position="100"/>
    </location>
</feature>